<dbReference type="AlphaFoldDB" id="A0AA40CT19"/>
<protein>
    <submittedName>
        <fullName evidence="2">Uncharacterized protein</fullName>
    </submittedName>
</protein>
<evidence type="ECO:0000313" key="3">
    <source>
        <dbReference type="Proteomes" id="UP001174936"/>
    </source>
</evidence>
<feature type="region of interest" description="Disordered" evidence="1">
    <location>
        <begin position="146"/>
        <end position="187"/>
    </location>
</feature>
<proteinExistence type="predicted"/>
<gene>
    <name evidence="2" type="ORF">B0T16DRAFT_410465</name>
</gene>
<evidence type="ECO:0000256" key="1">
    <source>
        <dbReference type="SAM" id="MobiDB-lite"/>
    </source>
</evidence>
<sequence length="238" mass="26796">MQSFFPPCFALQMTRYCWRPPHQHRTTYVTWWLVRTGTRVSSSFGRMSVGVESAAPCRRETASQVQQAVDGGWTRSSPKPGTEHVSTARGTETKSNLFYFCLPAVLVSWTVTACWVRFVDGDAAGGPRRRKEIDATKFNSVECVHDQANRGADRGATTQPDSNRRRFASVRHSSRSEPAGMAAAIGRTPTFPLRSRVRLAVQTAEEPKRCAGRWRRQSGRNLRGWRQHRARCENPEAA</sequence>
<name>A0AA40CT19_9PEZI</name>
<dbReference type="Proteomes" id="UP001174936">
    <property type="component" value="Unassembled WGS sequence"/>
</dbReference>
<keyword evidence="3" id="KW-1185">Reference proteome</keyword>
<feature type="compositionally biased region" description="Polar residues" evidence="1">
    <location>
        <begin position="74"/>
        <end position="88"/>
    </location>
</feature>
<accession>A0AA40CT19</accession>
<organism evidence="2 3">
    <name type="scientific">Cercophora newfieldiana</name>
    <dbReference type="NCBI Taxonomy" id="92897"/>
    <lineage>
        <taxon>Eukaryota</taxon>
        <taxon>Fungi</taxon>
        <taxon>Dikarya</taxon>
        <taxon>Ascomycota</taxon>
        <taxon>Pezizomycotina</taxon>
        <taxon>Sordariomycetes</taxon>
        <taxon>Sordariomycetidae</taxon>
        <taxon>Sordariales</taxon>
        <taxon>Lasiosphaeriaceae</taxon>
        <taxon>Cercophora</taxon>
    </lineage>
</organism>
<evidence type="ECO:0000313" key="2">
    <source>
        <dbReference type="EMBL" id="KAK0649627.1"/>
    </source>
</evidence>
<feature type="region of interest" description="Disordered" evidence="1">
    <location>
        <begin position="69"/>
        <end position="88"/>
    </location>
</feature>
<reference evidence="2" key="1">
    <citation type="submission" date="2023-06" db="EMBL/GenBank/DDBJ databases">
        <title>Genome-scale phylogeny and comparative genomics of the fungal order Sordariales.</title>
        <authorList>
            <consortium name="Lawrence Berkeley National Laboratory"/>
            <person name="Hensen N."/>
            <person name="Bonometti L."/>
            <person name="Westerberg I."/>
            <person name="Brannstrom I.O."/>
            <person name="Guillou S."/>
            <person name="Cros-Aarteil S."/>
            <person name="Calhoun S."/>
            <person name="Haridas S."/>
            <person name="Kuo A."/>
            <person name="Mondo S."/>
            <person name="Pangilinan J."/>
            <person name="Riley R."/>
            <person name="Labutti K."/>
            <person name="Andreopoulos B."/>
            <person name="Lipzen A."/>
            <person name="Chen C."/>
            <person name="Yanf M."/>
            <person name="Daum C."/>
            <person name="Ng V."/>
            <person name="Clum A."/>
            <person name="Steindorff A."/>
            <person name="Ohm R."/>
            <person name="Martin F."/>
            <person name="Silar P."/>
            <person name="Natvig D."/>
            <person name="Lalanne C."/>
            <person name="Gautier V."/>
            <person name="Ament-Velasquez S.L."/>
            <person name="Kruys A."/>
            <person name="Hutchinson M.I."/>
            <person name="Powell A.J."/>
            <person name="Barry K."/>
            <person name="Miller A.N."/>
            <person name="Grigoriev I.V."/>
            <person name="Debuchy R."/>
            <person name="Gladieux P."/>
            <person name="Thoren M.H."/>
            <person name="Johannesson H."/>
        </authorList>
    </citation>
    <scope>NUCLEOTIDE SEQUENCE</scope>
    <source>
        <strain evidence="2">SMH2532-1</strain>
    </source>
</reference>
<comment type="caution">
    <text evidence="2">The sequence shown here is derived from an EMBL/GenBank/DDBJ whole genome shotgun (WGS) entry which is preliminary data.</text>
</comment>
<dbReference type="EMBL" id="JAULSV010000003">
    <property type="protein sequence ID" value="KAK0649627.1"/>
    <property type="molecule type" value="Genomic_DNA"/>
</dbReference>